<dbReference type="OrthoDB" id="2563669at2759"/>
<dbReference type="HOGENOM" id="CLU_058499_0_0_1"/>
<dbReference type="AlphaFoldDB" id="M2QF79"/>
<dbReference type="EMBL" id="KB445799">
    <property type="protein sequence ID" value="EMD35708.1"/>
    <property type="molecule type" value="Genomic_DNA"/>
</dbReference>
<organism evidence="1 2">
    <name type="scientific">Ceriporiopsis subvermispora (strain B)</name>
    <name type="common">White-rot fungus</name>
    <name type="synonym">Gelatoporia subvermispora</name>
    <dbReference type="NCBI Taxonomy" id="914234"/>
    <lineage>
        <taxon>Eukaryota</taxon>
        <taxon>Fungi</taxon>
        <taxon>Dikarya</taxon>
        <taxon>Basidiomycota</taxon>
        <taxon>Agaricomycotina</taxon>
        <taxon>Agaricomycetes</taxon>
        <taxon>Polyporales</taxon>
        <taxon>Gelatoporiaceae</taxon>
        <taxon>Gelatoporia</taxon>
    </lineage>
</organism>
<keyword evidence="2" id="KW-1185">Reference proteome</keyword>
<name>M2QF79_CERS8</name>
<protein>
    <submittedName>
        <fullName evidence="1">Uncharacterized protein</fullName>
    </submittedName>
</protein>
<gene>
    <name evidence="1" type="ORF">CERSUDRAFT_84818</name>
</gene>
<reference evidence="1 2" key="1">
    <citation type="journal article" date="2012" name="Proc. Natl. Acad. Sci. U.S.A.">
        <title>Comparative genomics of Ceriporiopsis subvermispora and Phanerochaete chrysosporium provide insight into selective ligninolysis.</title>
        <authorList>
            <person name="Fernandez-Fueyo E."/>
            <person name="Ruiz-Duenas F.J."/>
            <person name="Ferreira P."/>
            <person name="Floudas D."/>
            <person name="Hibbett D.S."/>
            <person name="Canessa P."/>
            <person name="Larrondo L.F."/>
            <person name="James T.Y."/>
            <person name="Seelenfreund D."/>
            <person name="Lobos S."/>
            <person name="Polanco R."/>
            <person name="Tello M."/>
            <person name="Honda Y."/>
            <person name="Watanabe T."/>
            <person name="Watanabe T."/>
            <person name="Ryu J.S."/>
            <person name="Kubicek C.P."/>
            <person name="Schmoll M."/>
            <person name="Gaskell J."/>
            <person name="Hammel K.E."/>
            <person name="St John F.J."/>
            <person name="Vanden Wymelenberg A."/>
            <person name="Sabat G."/>
            <person name="Splinter BonDurant S."/>
            <person name="Syed K."/>
            <person name="Yadav J.S."/>
            <person name="Doddapaneni H."/>
            <person name="Subramanian V."/>
            <person name="Lavin J.L."/>
            <person name="Oguiza J.A."/>
            <person name="Perez G."/>
            <person name="Pisabarro A.G."/>
            <person name="Ramirez L."/>
            <person name="Santoyo F."/>
            <person name="Master E."/>
            <person name="Coutinho P.M."/>
            <person name="Henrissat B."/>
            <person name="Lombard V."/>
            <person name="Magnuson J.K."/>
            <person name="Kuees U."/>
            <person name="Hori C."/>
            <person name="Igarashi K."/>
            <person name="Samejima M."/>
            <person name="Held B.W."/>
            <person name="Barry K.W."/>
            <person name="LaButti K.M."/>
            <person name="Lapidus A."/>
            <person name="Lindquist E.A."/>
            <person name="Lucas S.M."/>
            <person name="Riley R."/>
            <person name="Salamov A.A."/>
            <person name="Hoffmeister D."/>
            <person name="Schwenk D."/>
            <person name="Hadar Y."/>
            <person name="Yarden O."/>
            <person name="de Vries R.P."/>
            <person name="Wiebenga A."/>
            <person name="Stenlid J."/>
            <person name="Eastwood D."/>
            <person name="Grigoriev I.V."/>
            <person name="Berka R.M."/>
            <person name="Blanchette R.A."/>
            <person name="Kersten P."/>
            <person name="Martinez A.T."/>
            <person name="Vicuna R."/>
            <person name="Cullen D."/>
        </authorList>
    </citation>
    <scope>NUCLEOTIDE SEQUENCE [LARGE SCALE GENOMIC DNA]</scope>
    <source>
        <strain evidence="1 2">B</strain>
    </source>
</reference>
<accession>M2QF79</accession>
<evidence type="ECO:0000313" key="2">
    <source>
        <dbReference type="Proteomes" id="UP000016930"/>
    </source>
</evidence>
<proteinExistence type="predicted"/>
<dbReference type="Proteomes" id="UP000016930">
    <property type="component" value="Unassembled WGS sequence"/>
</dbReference>
<evidence type="ECO:0000313" key="1">
    <source>
        <dbReference type="EMBL" id="EMD35708.1"/>
    </source>
</evidence>
<dbReference type="Gene3D" id="2.60.120.260">
    <property type="entry name" value="Galactose-binding domain-like"/>
    <property type="match status" value="2"/>
</dbReference>
<sequence length="274" mass="29582">MATNISVSNVSPMLTYIPRTLWFEGTPENDTELSSYTYQSYHATNASQGQASVSFSWYGTVISVYGGYRERLGPYDVVLDGEVTSFPGFISGPEQVPAILFSRSGLQPHVHQIQIINTSQDPTRPVLDFDHLLAETPADEARIVDDKAPGCSWLPSGNQTWGSDTQSHWTNDSVASVELNFTGHGISVFGVVAAANGAFSVSIDGRLTHTLYPNTETNPLVNTSQLLFSGLNLGTGNHTILIQNNPLPSSRATLNIDYSQVLSDAPPPPPKPTS</sequence>